<feature type="compositionally biased region" description="Basic and acidic residues" evidence="4">
    <location>
        <begin position="1044"/>
        <end position="1068"/>
    </location>
</feature>
<dbReference type="PROSITE" id="PS51319">
    <property type="entry name" value="TFIIS_N"/>
    <property type="match status" value="1"/>
</dbReference>
<feature type="region of interest" description="Disordered" evidence="4">
    <location>
        <begin position="1255"/>
        <end position="1344"/>
    </location>
</feature>
<dbReference type="InterPro" id="IPR043151">
    <property type="entry name" value="BAH_sf"/>
</dbReference>
<dbReference type="Gene3D" id="2.30.30.490">
    <property type="match status" value="1"/>
</dbReference>
<evidence type="ECO:0000256" key="1">
    <source>
        <dbReference type="ARBA" id="ARBA00004123"/>
    </source>
</evidence>
<feature type="compositionally biased region" description="Polar residues" evidence="4">
    <location>
        <begin position="219"/>
        <end position="244"/>
    </location>
</feature>
<feature type="compositionally biased region" description="Polar residues" evidence="4">
    <location>
        <begin position="664"/>
        <end position="677"/>
    </location>
</feature>
<evidence type="ECO:0000256" key="2">
    <source>
        <dbReference type="ARBA" id="ARBA00023242"/>
    </source>
</evidence>
<feature type="compositionally biased region" description="Low complexity" evidence="4">
    <location>
        <begin position="500"/>
        <end position="516"/>
    </location>
</feature>
<feature type="region of interest" description="Disordered" evidence="4">
    <location>
        <begin position="1632"/>
        <end position="1657"/>
    </location>
</feature>
<feature type="compositionally biased region" description="Basic and acidic residues" evidence="4">
    <location>
        <begin position="683"/>
        <end position="696"/>
    </location>
</feature>
<feature type="compositionally biased region" description="Polar residues" evidence="4">
    <location>
        <begin position="1317"/>
        <end position="1327"/>
    </location>
</feature>
<feature type="region of interest" description="Disordered" evidence="4">
    <location>
        <begin position="992"/>
        <end position="1113"/>
    </location>
</feature>
<feature type="domain" description="BAH" evidence="5">
    <location>
        <begin position="65"/>
        <end position="180"/>
    </location>
</feature>
<dbReference type="InterPro" id="IPR003617">
    <property type="entry name" value="TFIIS/CRSP70_N_sub"/>
</dbReference>
<dbReference type="PANTHER" id="PTHR46548">
    <property type="entry name" value="BAH AND TFIIS DOMAIN-CONTAINING PROTEIN-RELATED"/>
    <property type="match status" value="1"/>
</dbReference>
<dbReference type="Pfam" id="PF01426">
    <property type="entry name" value="BAH"/>
    <property type="match status" value="1"/>
</dbReference>
<dbReference type="Proteomes" id="UP000813462">
    <property type="component" value="Unassembled WGS sequence"/>
</dbReference>
<feature type="compositionally biased region" description="Polar residues" evidence="4">
    <location>
        <begin position="572"/>
        <end position="587"/>
    </location>
</feature>
<feature type="compositionally biased region" description="Polar residues" evidence="4">
    <location>
        <begin position="699"/>
        <end position="711"/>
    </location>
</feature>
<evidence type="ECO:0000313" key="7">
    <source>
        <dbReference type="EMBL" id="KAH7532551.1"/>
    </source>
</evidence>
<feature type="compositionally biased region" description="Polar residues" evidence="4">
    <location>
        <begin position="805"/>
        <end position="815"/>
    </location>
</feature>
<dbReference type="CDD" id="cd00183">
    <property type="entry name" value="TFIIS_I"/>
    <property type="match status" value="1"/>
</dbReference>
<reference evidence="7" key="1">
    <citation type="journal article" date="2021" name="Front. Plant Sci.">
        <title>Chromosome-Scale Genome Assembly for Chinese Sour Jujube and Insights Into Its Genome Evolution and Domestication Signature.</title>
        <authorList>
            <person name="Shen L.-Y."/>
            <person name="Luo H."/>
            <person name="Wang X.-L."/>
            <person name="Wang X.-M."/>
            <person name="Qiu X.-J."/>
            <person name="Liu H."/>
            <person name="Zhou S.-S."/>
            <person name="Jia K.-H."/>
            <person name="Nie S."/>
            <person name="Bao Y.-T."/>
            <person name="Zhang R.-G."/>
            <person name="Yun Q.-Z."/>
            <person name="Chai Y.-H."/>
            <person name="Lu J.-Y."/>
            <person name="Li Y."/>
            <person name="Zhao S.-W."/>
            <person name="Mao J.-F."/>
            <person name="Jia S.-G."/>
            <person name="Mao Y.-M."/>
        </authorList>
    </citation>
    <scope>NUCLEOTIDE SEQUENCE</scope>
    <source>
        <strain evidence="7">AT0</strain>
        <tissue evidence="7">Leaf</tissue>
    </source>
</reference>
<dbReference type="InterPro" id="IPR035441">
    <property type="entry name" value="TFIIS/LEDGF_dom_sf"/>
</dbReference>
<feature type="region of interest" description="Disordered" evidence="4">
    <location>
        <begin position="434"/>
        <end position="711"/>
    </location>
</feature>
<feature type="compositionally biased region" description="Basic and acidic residues" evidence="4">
    <location>
        <begin position="1145"/>
        <end position="1156"/>
    </location>
</feature>
<feature type="compositionally biased region" description="Basic and acidic residues" evidence="4">
    <location>
        <begin position="250"/>
        <end position="278"/>
    </location>
</feature>
<dbReference type="InterPro" id="IPR001025">
    <property type="entry name" value="BAH_dom"/>
</dbReference>
<feature type="region of interest" description="Disordered" evidence="4">
    <location>
        <begin position="803"/>
        <end position="831"/>
    </location>
</feature>
<evidence type="ECO:0000259" key="6">
    <source>
        <dbReference type="PROSITE" id="PS51319"/>
    </source>
</evidence>
<comment type="caution">
    <text evidence="7">The sequence shown here is derived from an EMBL/GenBank/DDBJ whole genome shotgun (WGS) entry which is preliminary data.</text>
</comment>
<feature type="compositionally biased region" description="Polar residues" evidence="4">
    <location>
        <begin position="594"/>
        <end position="604"/>
    </location>
</feature>
<dbReference type="Gene3D" id="1.20.930.10">
    <property type="entry name" value="Conserved domain common to transcription factors TFIIS, elongin A, CRSP70"/>
    <property type="match status" value="1"/>
</dbReference>
<feature type="compositionally biased region" description="Basic and acidic residues" evidence="4">
    <location>
        <begin position="727"/>
        <end position="740"/>
    </location>
</feature>
<protein>
    <recommendedName>
        <fullName evidence="9">Mucin-19-like</fullName>
    </recommendedName>
</protein>
<feature type="domain" description="TFIIS N-terminal" evidence="6">
    <location>
        <begin position="347"/>
        <end position="433"/>
    </location>
</feature>
<dbReference type="SMART" id="SM00509">
    <property type="entry name" value="TFS2N"/>
    <property type="match status" value="1"/>
</dbReference>
<feature type="region of interest" description="Disordered" evidence="4">
    <location>
        <begin position="204"/>
        <end position="278"/>
    </location>
</feature>
<feature type="compositionally biased region" description="Low complexity" evidence="4">
    <location>
        <begin position="544"/>
        <end position="556"/>
    </location>
</feature>
<dbReference type="Pfam" id="PF08711">
    <property type="entry name" value="Med26"/>
    <property type="match status" value="1"/>
</dbReference>
<name>A0A978VHI2_ZIZJJ</name>
<sequence length="1657" mass="176773">MHGSGGEKWKRSRHMWPVPDSTATTVATNNNSNTLDSFCKVYIYIYIDRYLFTYYSFSGSLKDGRKIQVGDCALFKPPQDSPPFIGIIRRLNLDKEDRITLGVNWIYRPADIRLPKGISLEAALNEVFYSFHKDEIPAASLLHPCKVAFLRKGVELPSGISSFVCRRVYDIENKCLWWLTDKDYINERQEEVDQLLDKTRLEMHGAVQSGGRSPKPLNGPSSTPQLKSGSDCAQNSTSSFSSQAKGKKRERGDQGPDSAKRERLSKTEDGDTGHFRPESMLKSEIAKITDKGGLVDFEGVEKLVQLMQPDSADKKIDLAGRIMLVDVIAFTDRFDCLGRFVQLSGLPVLDEWLQEVHKGKIGDCTGGKESDKSVEEFLLALLRALDKLPVNLHALQTCNVGKSVNNLRSHKNSEIQKKARSLVDTWKKRVEAEMNMNDAKSGSSRGVSWPNKPASSEVSHVGGRKTGSSAEVGSKNTSVQPSLSKNQVKPGPGEAVSKPAASPGSTKSLSSSTAITPKDQNFRMLVGGGASDLPLTPIKEERSSSSSQSQNNSQSSDHAKTVGSSYREDARSSTAGSVSINKISGSASRHRKSTNGLHGSSVSGVQREGVSGKVSTPSRNLTSEKASTTGASHDKLTDVSLVDHGNNRLIVRLPNTRSPARGASGSSFEDPVSTSGRVSPPAEKLDNNEKKPKGRSDSLPVNTSSDMNSDLCQSKDEEGIVLPASGELHRAGEDSEKAIEASKAAGASSKITSRSGKSYEASLSSMNALIESCVKFSEANASASPGDDVGMNLLASVAAGEISKSDMSPSGSPGRNSIVPEGSCSGNDGKMKQLGEEVPQVQCQPIVVASGGSTLEQGKFGYVSLAKNESRQSVSHLASDDAGDSKGTSAVCGEMAVECRVPWNCSPNSQQNLDIPPLKCDVKPGEPCDACVPVPSCSRKEVYMEAEGANQFHEQRKLGAQKGNGSSISDSKLKMETPLYDEDKKADCADEKTLENSTPMVSEAASGSAKVEKDTETTCSSSEMAVDNRNVDKESSDDILIEQKTSRITESHSETVDGGSEDARRRSESGNTLDLQSKYEKAEDVKVGGQTERTDRQTGDVYSASVPDNKHAKEKLEMKDPLDHSLGAANPELEQAAASVQENEPYEKSSRRKMDSNESGDVEEQQVSSMNASGPDGATKLDFDLNEGFPVDDGSHGEVVQVGDAETSSAIHVPCLLPFQISTMSGSLPASITVAAPAKGPFVPPENPLRTKTELGWKGSAATSAFRPAEPRKNLESSIGTSDMPFGDAGGSNKQSRAPLDFDLNEPDQRAYEDVASQGSAPVTWSETGPRERGTGGLDLDLNRVDESPDVGAFSASNNSRLEIPPLPSRSSLSGGLSNGGGVNVSRDFDLNNGPGLDEIGTDAAPRTQPIKSTVALPTPVSNIRVNSQEFGNFSSWFSPNSSYSAITVPSIFPGRGEQSYVAPPAQRVLCPTASTSFGAEIYRGPVGPVLSSSPAMAFSPATPFQYQGFPFETNFSMSSNSFSGCSTAYMDSSSGGALCFPTIPSQLVGAAGVVSSPYPRPVMMGLPGGTSNVGPDARKWGSQGLDLNAGPGGGTDTERRDERLPSGFRPLSISSSQALVEDQLKMFQVGGVLKRKEPDGGLDAMDRISYKQPSWQ</sequence>
<evidence type="ECO:0000256" key="4">
    <source>
        <dbReference type="SAM" id="MobiDB-lite"/>
    </source>
</evidence>
<dbReference type="SMART" id="SM00439">
    <property type="entry name" value="BAH"/>
    <property type="match status" value="1"/>
</dbReference>
<organism evidence="7 8">
    <name type="scientific">Ziziphus jujuba var. spinosa</name>
    <dbReference type="NCBI Taxonomy" id="714518"/>
    <lineage>
        <taxon>Eukaryota</taxon>
        <taxon>Viridiplantae</taxon>
        <taxon>Streptophyta</taxon>
        <taxon>Embryophyta</taxon>
        <taxon>Tracheophyta</taxon>
        <taxon>Spermatophyta</taxon>
        <taxon>Magnoliopsida</taxon>
        <taxon>eudicotyledons</taxon>
        <taxon>Gunneridae</taxon>
        <taxon>Pentapetalae</taxon>
        <taxon>rosids</taxon>
        <taxon>fabids</taxon>
        <taxon>Rosales</taxon>
        <taxon>Rhamnaceae</taxon>
        <taxon>Paliureae</taxon>
        <taxon>Ziziphus</taxon>
    </lineage>
</organism>
<evidence type="ECO:0000256" key="3">
    <source>
        <dbReference type="PROSITE-ProRule" id="PRU00649"/>
    </source>
</evidence>
<feature type="compositionally biased region" description="Basic and acidic residues" evidence="4">
    <location>
        <begin position="1077"/>
        <end position="1098"/>
    </location>
</feature>
<evidence type="ECO:0008006" key="9">
    <source>
        <dbReference type="Google" id="ProtNLM"/>
    </source>
</evidence>
<dbReference type="PROSITE" id="PS51038">
    <property type="entry name" value="BAH"/>
    <property type="match status" value="1"/>
</dbReference>
<dbReference type="PANTHER" id="PTHR46548:SF2">
    <property type="entry name" value="BAH DOMAIN-CONTAINING PROTEIN"/>
    <property type="match status" value="1"/>
</dbReference>
<feature type="region of interest" description="Disordered" evidence="4">
    <location>
        <begin position="1135"/>
        <end position="1187"/>
    </location>
</feature>
<feature type="region of interest" description="Disordered" evidence="4">
    <location>
        <begin position="1570"/>
        <end position="1611"/>
    </location>
</feature>
<feature type="compositionally biased region" description="Polar residues" evidence="4">
    <location>
        <begin position="466"/>
        <end position="487"/>
    </location>
</feature>
<keyword evidence="2 3" id="KW-0539">Nucleus</keyword>
<dbReference type="SUPFAM" id="SSF47676">
    <property type="entry name" value="Conserved domain common to transcription factors TFIIS, elongin A, CRSP70"/>
    <property type="match status" value="1"/>
</dbReference>
<dbReference type="GO" id="GO:0003682">
    <property type="term" value="F:chromatin binding"/>
    <property type="evidence" value="ECO:0007669"/>
    <property type="project" value="InterPro"/>
</dbReference>
<comment type="subcellular location">
    <subcellularLocation>
        <location evidence="1 3">Nucleus</location>
    </subcellularLocation>
</comment>
<gene>
    <name evidence="7" type="ORF">FEM48_Zijuj04G0032200</name>
</gene>
<dbReference type="EMBL" id="JAEACU010000004">
    <property type="protein sequence ID" value="KAH7532551.1"/>
    <property type="molecule type" value="Genomic_DNA"/>
</dbReference>
<feature type="region of interest" description="Disordered" evidence="4">
    <location>
        <begin position="726"/>
        <end position="756"/>
    </location>
</feature>
<evidence type="ECO:0000313" key="8">
    <source>
        <dbReference type="Proteomes" id="UP000813462"/>
    </source>
</evidence>
<dbReference type="InterPro" id="IPR017923">
    <property type="entry name" value="TFIIS_N"/>
</dbReference>
<dbReference type="GO" id="GO:0005634">
    <property type="term" value="C:nucleus"/>
    <property type="evidence" value="ECO:0007669"/>
    <property type="project" value="UniProtKB-SubCell"/>
</dbReference>
<feature type="compositionally biased region" description="Basic and acidic residues" evidence="4">
    <location>
        <begin position="1635"/>
        <end position="1650"/>
    </location>
</feature>
<evidence type="ECO:0000259" key="5">
    <source>
        <dbReference type="PROSITE" id="PS51038"/>
    </source>
</evidence>
<accession>A0A978VHI2</accession>
<proteinExistence type="predicted"/>
<feature type="compositionally biased region" description="Polar residues" evidence="4">
    <location>
        <begin position="613"/>
        <end position="631"/>
    </location>
</feature>